<protein>
    <recommendedName>
        <fullName evidence="3">N-acetyltransferase domain-containing protein</fullName>
    </recommendedName>
</protein>
<reference evidence="4" key="1">
    <citation type="journal article" date="2020" name="Stud. Mycol.">
        <title>101 Dothideomycetes genomes: a test case for predicting lifestyles and emergence of pathogens.</title>
        <authorList>
            <person name="Haridas S."/>
            <person name="Albert R."/>
            <person name="Binder M."/>
            <person name="Bloem J."/>
            <person name="Labutti K."/>
            <person name="Salamov A."/>
            <person name="Andreopoulos B."/>
            <person name="Baker S."/>
            <person name="Barry K."/>
            <person name="Bills G."/>
            <person name="Bluhm B."/>
            <person name="Cannon C."/>
            <person name="Castanera R."/>
            <person name="Culley D."/>
            <person name="Daum C."/>
            <person name="Ezra D."/>
            <person name="Gonzalez J."/>
            <person name="Henrissat B."/>
            <person name="Kuo A."/>
            <person name="Liang C."/>
            <person name="Lipzen A."/>
            <person name="Lutzoni F."/>
            <person name="Magnuson J."/>
            <person name="Mondo S."/>
            <person name="Nolan M."/>
            <person name="Ohm R."/>
            <person name="Pangilinan J."/>
            <person name="Park H.-J."/>
            <person name="Ramirez L."/>
            <person name="Alfaro M."/>
            <person name="Sun H."/>
            <person name="Tritt A."/>
            <person name="Yoshinaga Y."/>
            <person name="Zwiers L.-H."/>
            <person name="Turgeon B."/>
            <person name="Goodwin S."/>
            <person name="Spatafora J."/>
            <person name="Crous P."/>
            <person name="Grigoriev I."/>
        </authorList>
    </citation>
    <scope>NUCLEOTIDE SEQUENCE</scope>
    <source>
        <strain evidence="4">CBS 121167</strain>
    </source>
</reference>
<dbReference type="PROSITE" id="PS51186">
    <property type="entry name" value="GNAT"/>
    <property type="match status" value="1"/>
</dbReference>
<proteinExistence type="predicted"/>
<dbReference type="OrthoDB" id="41532at2759"/>
<name>A0A6A6BMK9_9PEZI</name>
<evidence type="ECO:0000259" key="3">
    <source>
        <dbReference type="PROSITE" id="PS51186"/>
    </source>
</evidence>
<dbReference type="AlphaFoldDB" id="A0A6A6BMK9"/>
<evidence type="ECO:0000313" key="4">
    <source>
        <dbReference type="EMBL" id="KAF2145369.1"/>
    </source>
</evidence>
<dbReference type="GO" id="GO:0016747">
    <property type="term" value="F:acyltransferase activity, transferring groups other than amino-acyl groups"/>
    <property type="evidence" value="ECO:0007669"/>
    <property type="project" value="InterPro"/>
</dbReference>
<dbReference type="Proteomes" id="UP000799438">
    <property type="component" value="Unassembled WGS sequence"/>
</dbReference>
<dbReference type="RefSeq" id="XP_033401081.1">
    <property type="nucleotide sequence ID" value="XM_033539825.1"/>
</dbReference>
<dbReference type="InterPro" id="IPR050680">
    <property type="entry name" value="YpeA/RimI_acetyltransf"/>
</dbReference>
<dbReference type="SUPFAM" id="SSF55729">
    <property type="entry name" value="Acyl-CoA N-acyltransferases (Nat)"/>
    <property type="match status" value="1"/>
</dbReference>
<evidence type="ECO:0000256" key="1">
    <source>
        <dbReference type="ARBA" id="ARBA00022679"/>
    </source>
</evidence>
<keyword evidence="1" id="KW-0808">Transferase</keyword>
<dbReference type="InterPro" id="IPR016181">
    <property type="entry name" value="Acyl_CoA_acyltransferase"/>
</dbReference>
<evidence type="ECO:0000256" key="2">
    <source>
        <dbReference type="ARBA" id="ARBA00023315"/>
    </source>
</evidence>
<feature type="domain" description="N-acetyltransferase" evidence="3">
    <location>
        <begin position="78"/>
        <end position="216"/>
    </location>
</feature>
<keyword evidence="2" id="KW-0012">Acyltransferase</keyword>
<dbReference type="EMBL" id="ML995477">
    <property type="protein sequence ID" value="KAF2145369.1"/>
    <property type="molecule type" value="Genomic_DNA"/>
</dbReference>
<sequence>MAAYGFTTAVVPKHCQDPRIWNELVLRQKEFRLKALQLDPAAFGSTYEHEEQYPLELWANRLKNPKVITLVALDGPAVEVRSETSDPDAAAAEILRHEWLGSLRLVGVEKEDEAHLLATGSPWGSEARKDEGQKEAFGSDAVPRYHLSGMFVVPAARGRGIGKKLIEDAISHSSRAGRVRYTIMVDADNVPATSLYSKLGFQILDEWEYERIKTSDQTQPIMKVCRYMDFFAGA</sequence>
<organism evidence="4 5">
    <name type="scientific">Aplosporella prunicola CBS 121167</name>
    <dbReference type="NCBI Taxonomy" id="1176127"/>
    <lineage>
        <taxon>Eukaryota</taxon>
        <taxon>Fungi</taxon>
        <taxon>Dikarya</taxon>
        <taxon>Ascomycota</taxon>
        <taxon>Pezizomycotina</taxon>
        <taxon>Dothideomycetes</taxon>
        <taxon>Dothideomycetes incertae sedis</taxon>
        <taxon>Botryosphaeriales</taxon>
        <taxon>Aplosporellaceae</taxon>
        <taxon>Aplosporella</taxon>
    </lineage>
</organism>
<gene>
    <name evidence="4" type="ORF">K452DRAFT_283728</name>
</gene>
<dbReference type="CDD" id="cd04301">
    <property type="entry name" value="NAT_SF"/>
    <property type="match status" value="1"/>
</dbReference>
<evidence type="ECO:0000313" key="5">
    <source>
        <dbReference type="Proteomes" id="UP000799438"/>
    </source>
</evidence>
<dbReference type="InterPro" id="IPR000182">
    <property type="entry name" value="GNAT_dom"/>
</dbReference>
<keyword evidence="5" id="KW-1185">Reference proteome</keyword>
<dbReference type="PANTHER" id="PTHR43420">
    <property type="entry name" value="ACETYLTRANSFERASE"/>
    <property type="match status" value="1"/>
</dbReference>
<accession>A0A6A6BMK9</accession>
<dbReference type="Pfam" id="PF00583">
    <property type="entry name" value="Acetyltransf_1"/>
    <property type="match status" value="1"/>
</dbReference>
<dbReference type="Gene3D" id="3.40.630.30">
    <property type="match status" value="1"/>
</dbReference>
<dbReference type="GeneID" id="54297321"/>
<dbReference type="PANTHER" id="PTHR43420:SF47">
    <property type="entry name" value="N-ACETYLTRANSFERASE DOMAIN-CONTAINING PROTEIN"/>
    <property type="match status" value="1"/>
</dbReference>